<dbReference type="GO" id="GO:0003676">
    <property type="term" value="F:nucleic acid binding"/>
    <property type="evidence" value="ECO:0007669"/>
    <property type="project" value="InterPro"/>
</dbReference>
<gene>
    <name evidence="3" type="ORF">UCRPC4_g05806</name>
</gene>
<evidence type="ECO:0000256" key="1">
    <source>
        <dbReference type="SAM" id="MobiDB-lite"/>
    </source>
</evidence>
<feature type="domain" description="Gfd2/YDR514C-like C-terminal" evidence="2">
    <location>
        <begin position="400"/>
        <end position="497"/>
    </location>
</feature>
<evidence type="ECO:0000259" key="2">
    <source>
        <dbReference type="Pfam" id="PF21762"/>
    </source>
</evidence>
<dbReference type="OrthoDB" id="5953249at2759"/>
<dbReference type="PANTHER" id="PTHR28083">
    <property type="entry name" value="GOOD FOR FULL DBP5 ACTIVITY PROTEIN 2"/>
    <property type="match status" value="1"/>
</dbReference>
<comment type="caution">
    <text evidence="3">The sequence shown here is derived from an EMBL/GenBank/DDBJ whole genome shotgun (WGS) entry which is preliminary data.</text>
</comment>
<evidence type="ECO:0000313" key="3">
    <source>
        <dbReference type="EMBL" id="KKY16848.1"/>
    </source>
</evidence>
<feature type="compositionally biased region" description="Polar residues" evidence="1">
    <location>
        <begin position="33"/>
        <end position="50"/>
    </location>
</feature>
<dbReference type="EMBL" id="LCWF01000155">
    <property type="protein sequence ID" value="KKY16848.1"/>
    <property type="molecule type" value="Genomic_DNA"/>
</dbReference>
<feature type="domain" description="Gfd2/YDR514C-like C-terminal" evidence="2">
    <location>
        <begin position="548"/>
        <end position="649"/>
    </location>
</feature>
<protein>
    <submittedName>
        <fullName evidence="3">Putative qde-2-interacting protein</fullName>
    </submittedName>
</protein>
<dbReference type="Proteomes" id="UP000053317">
    <property type="component" value="Unassembled WGS sequence"/>
</dbReference>
<feature type="compositionally biased region" description="Basic and acidic residues" evidence="1">
    <location>
        <begin position="63"/>
        <end position="76"/>
    </location>
</feature>
<dbReference type="InterPro" id="IPR040151">
    <property type="entry name" value="Gfd2/YDR514C-like"/>
</dbReference>
<evidence type="ECO:0000313" key="4">
    <source>
        <dbReference type="Proteomes" id="UP000053317"/>
    </source>
</evidence>
<dbReference type="AlphaFoldDB" id="A0A0G2FYN3"/>
<dbReference type="Pfam" id="PF21762">
    <property type="entry name" value="DEDDh_C"/>
    <property type="match status" value="2"/>
</dbReference>
<accession>A0A0G2FYN3</accession>
<dbReference type="SUPFAM" id="SSF53098">
    <property type="entry name" value="Ribonuclease H-like"/>
    <property type="match status" value="1"/>
</dbReference>
<feature type="region of interest" description="Disordered" evidence="1">
    <location>
        <begin position="14"/>
        <end position="80"/>
    </location>
</feature>
<dbReference type="Gene3D" id="3.30.420.10">
    <property type="entry name" value="Ribonuclease H-like superfamily/Ribonuclease H"/>
    <property type="match status" value="1"/>
</dbReference>
<proteinExistence type="predicted"/>
<dbReference type="PANTHER" id="PTHR28083:SF1">
    <property type="entry name" value="GOOD FOR FULL DBP5 ACTIVITY PROTEIN 2"/>
    <property type="match status" value="1"/>
</dbReference>
<feature type="compositionally biased region" description="Basic residues" evidence="1">
    <location>
        <begin position="51"/>
        <end position="62"/>
    </location>
</feature>
<dbReference type="GO" id="GO:0005634">
    <property type="term" value="C:nucleus"/>
    <property type="evidence" value="ECO:0007669"/>
    <property type="project" value="TreeGrafter"/>
</dbReference>
<name>A0A0G2FYN3_PHACM</name>
<reference evidence="3 4" key="1">
    <citation type="submission" date="2015-05" db="EMBL/GenBank/DDBJ databases">
        <title>Distinctive expansion of gene families associated with plant cell wall degradation and secondary metabolism in the genomes of grapevine trunk pathogens.</title>
        <authorList>
            <person name="Lawrence D.P."/>
            <person name="Travadon R."/>
            <person name="Rolshausen P.E."/>
            <person name="Baumgartner K."/>
        </authorList>
    </citation>
    <scope>NUCLEOTIDE SEQUENCE [LARGE SCALE GENOMIC DNA]</scope>
    <source>
        <strain evidence="3">UCRPC4</strain>
    </source>
</reference>
<keyword evidence="4" id="KW-1185">Reference proteome</keyword>
<organism evidence="3 4">
    <name type="scientific">Phaeomoniella chlamydospora</name>
    <name type="common">Phaeoacremonium chlamydosporum</name>
    <dbReference type="NCBI Taxonomy" id="158046"/>
    <lineage>
        <taxon>Eukaryota</taxon>
        <taxon>Fungi</taxon>
        <taxon>Dikarya</taxon>
        <taxon>Ascomycota</taxon>
        <taxon>Pezizomycotina</taxon>
        <taxon>Eurotiomycetes</taxon>
        <taxon>Chaetothyriomycetidae</taxon>
        <taxon>Phaeomoniellales</taxon>
        <taxon>Phaeomoniellaceae</taxon>
        <taxon>Phaeomoniella</taxon>
    </lineage>
</organism>
<dbReference type="InterPro" id="IPR048519">
    <property type="entry name" value="Gfd2/YDR514C-like_C"/>
</dbReference>
<dbReference type="InterPro" id="IPR036397">
    <property type="entry name" value="RNaseH_sf"/>
</dbReference>
<sequence>MDLTMEDKLAILYQGESRPAAVASDVPDGGLTSKLQTPSMSIPTNEATTAHRQKPKSLHQRPVHSERKTEQEHTDMQSDSEIEDDYIAACAAKVAPKNISKQILFGRRKRSDSYDKTSSTLAVGKSMLPQSGEHADPKSSFATACDDSENTLATKFCALALIAVFPYKFISKDASDRVAKRFFDQGKIWSYQWEIYYIHLPTYLDSKPILLVPFEQFQDLVDKINQHYNCSIVVPTSAELGFTVQFHDDSTPQPVYLGRGRSRDQIDKMQENIPLPHDGHGVAPTGAGAELERSFELFRQKMETMNAAMKRRNKSTKKKRAQDRVSEQLKWCQSLKRSQRYLGLRPRLTAPSSRSKIDPEISWDLRGQAEQDAAITGGRQVVALDVHQVAPYFFDYQPIIIAFDVESNERNHKQVTEVGVSILDTMDVKDFPPGDSGCNWRAHIRSRHFRIAEHVGHVNREFCPGDPTKFEFGASEIVPVAQVAKVFDECFQWPFSAEFKQFDKVVDMDIQHTPTIEDLIKEEREGVEFGRDHPCLLEDGEIAEPGRDLQKGPRERNIVLVGHDLMNDVQYLRIIGSTILHNDIEGPNGDYIRPTIIDALDTTLMYKVLIRDTQSRSLGNILVDMGICGWHLHNAGNDARYTLEAFIAIAFRQRLNEDKFYSTPQDQKAASEAWKQEIERRVAQKNSQVEEQVRLDAAIWDTVMRRNTNSLNIAVAGDLGISQSENESIAPQESFASAAPTWLLDTGNNYSHQFNNEEDGGEPEGWKVPSEDADSGKTSKARARARRKESEAWYNEHVMKQNHNKMLPEGDLL</sequence>
<feature type="region of interest" description="Disordered" evidence="1">
    <location>
        <begin position="748"/>
        <end position="813"/>
    </location>
</feature>
<dbReference type="InterPro" id="IPR012337">
    <property type="entry name" value="RNaseH-like_sf"/>
</dbReference>
<reference evidence="3 4" key="2">
    <citation type="submission" date="2015-05" db="EMBL/GenBank/DDBJ databases">
        <authorList>
            <person name="Morales-Cruz A."/>
            <person name="Amrine K.C."/>
            <person name="Cantu D."/>
        </authorList>
    </citation>
    <scope>NUCLEOTIDE SEQUENCE [LARGE SCALE GENOMIC DNA]</scope>
    <source>
        <strain evidence="3">UCRPC4</strain>
    </source>
</reference>